<dbReference type="EMBL" id="FNIX01000032">
    <property type="protein sequence ID" value="SDP97569.1"/>
    <property type="molecule type" value="Genomic_DNA"/>
</dbReference>
<accession>A0A1H0X404</accession>
<evidence type="ECO:0000313" key="2">
    <source>
        <dbReference type="Proteomes" id="UP000199691"/>
    </source>
</evidence>
<dbReference type="Proteomes" id="UP000199691">
    <property type="component" value="Unassembled WGS sequence"/>
</dbReference>
<protein>
    <submittedName>
        <fullName evidence="1">Uncharacterized protein</fullName>
    </submittedName>
</protein>
<keyword evidence="2" id="KW-1185">Reference proteome</keyword>
<name>A0A1H0X404_9PSEU</name>
<gene>
    <name evidence="1" type="ORF">SAMN05421507_13229</name>
</gene>
<evidence type="ECO:0000313" key="1">
    <source>
        <dbReference type="EMBL" id="SDP97569.1"/>
    </source>
</evidence>
<reference evidence="2" key="1">
    <citation type="submission" date="2016-10" db="EMBL/GenBank/DDBJ databases">
        <authorList>
            <person name="Varghese N."/>
            <person name="Submissions S."/>
        </authorList>
    </citation>
    <scope>NUCLEOTIDE SEQUENCE [LARGE SCALE GENOMIC DNA]</scope>
    <source>
        <strain evidence="2">CGMCC 4.6609</strain>
    </source>
</reference>
<organism evidence="1 2">
    <name type="scientific">Lentzea jiangxiensis</name>
    <dbReference type="NCBI Taxonomy" id="641025"/>
    <lineage>
        <taxon>Bacteria</taxon>
        <taxon>Bacillati</taxon>
        <taxon>Actinomycetota</taxon>
        <taxon>Actinomycetes</taxon>
        <taxon>Pseudonocardiales</taxon>
        <taxon>Pseudonocardiaceae</taxon>
        <taxon>Lentzea</taxon>
    </lineage>
</organism>
<sequence>MVSDLQLTSFACASDLDELRNLHVNYMSQAVEKAEKLRSAALLSGRVCLLICDEIDILRASGKNLGATHDTSIYASCVRELARSEPASGGVEDDLKNLVEVANRVADFLADIGLLDVFVDHVAGLLNIDAIRSEVDDLLLHRCLHVWYMFSETYLRGLLASLDPAVHVDGSGAAGYEKGNVNQTVLDCATGPPLGHNQYLSPLVATCFSPEMSLRAGFLSYADSIITYMPDWESLPRDRGISSSITSAFGEAVERGRRDFSGSDDPEWIWLRRNSIGNLSLRWFANLDSAVTSANASLLHTGILCNLSESIRKASMISLGYGQFGLWPVPRLLSLPDYGRYGSAALGEMLRGWTSDHDSEAAIGEHSPLNWLCVDCATVASRDCMSRDNALGLRAPWEARIAWAPHPFNFLGGRHQGLRRRTDSIRARTDLPAVAVTRAAPISCTPIEADDQINIVVTKLLALVGLSPEPGLVGRLDMQGWGIEPRVCAECDFAGRRAQMFMLSVGCARLGALLPDELMKSWTQLVEKYAYRLFPAVQVRLLVQCDCVPLWVADVLTGGYEDAGTSCGLSPCLASRNPMPSTVMWDHPDEDEQYDETLLRKRLLDQAAIEARSYAEIMVKNDWLSVVTQPISNL</sequence>
<dbReference type="AlphaFoldDB" id="A0A1H0X404"/>
<proteinExistence type="predicted"/>